<feature type="domain" description="S1 motif" evidence="8">
    <location>
        <begin position="299"/>
        <end position="368"/>
    </location>
</feature>
<dbReference type="GO" id="GO:0050992">
    <property type="term" value="P:dimethylallyl diphosphate biosynthetic process"/>
    <property type="evidence" value="ECO:0007669"/>
    <property type="project" value="UniProtKB-UniRule"/>
</dbReference>
<gene>
    <name evidence="5" type="primary">ispH</name>
    <name evidence="9" type="ORF">AB840_05125</name>
</gene>
<feature type="binding site" evidence="5">
    <location>
        <position position="120"/>
    </location>
    <ligand>
        <name>(2E)-4-hydroxy-3-methylbut-2-enyl diphosphate</name>
        <dbReference type="ChEBI" id="CHEBI:128753"/>
    </ligand>
</feature>
<dbReference type="PANTHER" id="PTHR30426">
    <property type="entry name" value="4-HYDROXY-3-METHYLBUT-2-ENYL DIPHOSPHATE REDUCTASE"/>
    <property type="match status" value="1"/>
</dbReference>
<dbReference type="UniPathway" id="UPA00056">
    <property type="reaction ID" value="UER00097"/>
</dbReference>
<feature type="binding site" evidence="5">
    <location>
        <position position="120"/>
    </location>
    <ligand>
        <name>dimethylallyl diphosphate</name>
        <dbReference type="ChEBI" id="CHEBI:57623"/>
    </ligand>
</feature>
<dbReference type="SUPFAM" id="SSF50249">
    <property type="entry name" value="Nucleic acid-binding proteins"/>
    <property type="match status" value="4"/>
</dbReference>
<evidence type="ECO:0000313" key="9">
    <source>
        <dbReference type="EMBL" id="KMO87028.1"/>
    </source>
</evidence>
<comment type="pathway">
    <text evidence="5">Isoprenoid biosynthesis; dimethylallyl diphosphate biosynthesis; dimethylallyl diphosphate from (2E)-4-hydroxy-3-methylbutenyl diphosphate: step 1/1.</text>
</comment>
<evidence type="ECO:0000256" key="3">
    <source>
        <dbReference type="ARBA" id="ARBA00023004"/>
    </source>
</evidence>
<organism evidence="9 10">
    <name type="scientific">Megasphaera cerevisiae DSM 20462</name>
    <dbReference type="NCBI Taxonomy" id="1122219"/>
    <lineage>
        <taxon>Bacteria</taxon>
        <taxon>Bacillati</taxon>
        <taxon>Bacillota</taxon>
        <taxon>Negativicutes</taxon>
        <taxon>Veillonellales</taxon>
        <taxon>Veillonellaceae</taxon>
        <taxon>Megasphaera</taxon>
    </lineage>
</organism>
<feature type="domain" description="S1 motif" evidence="8">
    <location>
        <begin position="386"/>
        <end position="452"/>
    </location>
</feature>
<feature type="binding site" evidence="5">
    <location>
        <position position="214"/>
    </location>
    <ligand>
        <name>dimethylallyl diphosphate</name>
        <dbReference type="ChEBI" id="CHEBI:57623"/>
    </ligand>
</feature>
<feature type="binding site" evidence="5">
    <location>
        <position position="37"/>
    </location>
    <ligand>
        <name>dimethylallyl diphosphate</name>
        <dbReference type="ChEBI" id="CHEBI:57623"/>
    </ligand>
</feature>
<dbReference type="PROSITE" id="PS50126">
    <property type="entry name" value="S1"/>
    <property type="match status" value="4"/>
</dbReference>
<dbReference type="RefSeq" id="WP_048513764.1">
    <property type="nucleotide sequence ID" value="NZ_FUXD01000016.1"/>
</dbReference>
<evidence type="ECO:0000256" key="4">
    <source>
        <dbReference type="ARBA" id="ARBA00023014"/>
    </source>
</evidence>
<keyword evidence="2 5" id="KW-0479">Metal-binding</keyword>
<sequence>MKVHIAEACGFCYGVRRAVEMASQAEAGTYTLGPIIHNPQVVERLSRQGVAPVQSLDEVSDGAKILIRSHGVGPAIYEEAVRKGLEVTDATCPHVKKAQQDAGKIVKEGKKLVIIGEKSHPEVISISQWGVNRAIIIDKEFEAEQISFCDSMGVVVQTTFSQEQFKRILAVLQTKTNHLDVHMTICTATRLRQNAAVSLSGRVDAMIVVGGRNSANTGRLAQVCREQGCPTYHVETAAELRPEWFHGMKNIGITAGASTPDWIIQEVVKIMENLQAEGTEVMSEELLEKYDYEENPKKGDVVKGTVISVNDDAAYVSIGTKAEAILPKKEMAVPAPEKAGDFVKVGDELTVEIANNIKEEGAIVVSLVKMKKVEDWKDVRDAFENGGLIECVGKETNKAGLVVSIKSLRGFIPLSQGDVKFVKSLDYLVGQTFKVKVIDIDEHKNRLVLSRKAVLEAEREEQRAAALEQIEEGAVLEGTVVKIMPYGAFIDLGGVEGLLHISDISWKRISSVDAILKVGQKLQVLVQKFDKERDRISLSLKALQKNPWIAAIEKFEIGDVVKGEVKKLLPFGAILSIDPELQGLLHVSELTDKRGAAVKDLVNIGDIMDVKIIGIDTDKKKISLSVLAIQKDEEEKEVRNYLESSNQDEDAATIGDAVEEDK</sequence>
<dbReference type="CDD" id="cd04465">
    <property type="entry name" value="S1_RPS1_repeat_ec2_hs2"/>
    <property type="match status" value="1"/>
</dbReference>
<dbReference type="AlphaFoldDB" id="A0A0J6WXT9"/>
<evidence type="ECO:0000259" key="8">
    <source>
        <dbReference type="PROSITE" id="PS50126"/>
    </source>
</evidence>
<dbReference type="HAMAP" id="MF_00191">
    <property type="entry name" value="IspH"/>
    <property type="match status" value="1"/>
</dbReference>
<dbReference type="GO" id="GO:0051539">
    <property type="term" value="F:4 iron, 4 sulfur cluster binding"/>
    <property type="evidence" value="ECO:0007669"/>
    <property type="project" value="UniProtKB-UniRule"/>
</dbReference>
<dbReference type="NCBIfam" id="NF002187">
    <property type="entry name" value="PRK01045.1-1"/>
    <property type="match status" value="1"/>
</dbReference>
<dbReference type="NCBIfam" id="TIGR00216">
    <property type="entry name" value="ispH_lytB"/>
    <property type="match status" value="1"/>
</dbReference>
<feature type="binding site" evidence="5">
    <location>
        <position position="120"/>
    </location>
    <ligand>
        <name>isopentenyl diphosphate</name>
        <dbReference type="ChEBI" id="CHEBI:128769"/>
    </ligand>
</feature>
<dbReference type="PATRIC" id="fig|1122219.3.peg.370"/>
<dbReference type="Gene3D" id="3.40.50.11270">
    <property type="match status" value="1"/>
</dbReference>
<dbReference type="GO" id="GO:0003729">
    <property type="term" value="F:mRNA binding"/>
    <property type="evidence" value="ECO:0007669"/>
    <property type="project" value="UniProtKB-ARBA"/>
</dbReference>
<keyword evidence="4 5" id="KW-0411">Iron-sulfur</keyword>
<dbReference type="InterPro" id="IPR003029">
    <property type="entry name" value="S1_domain"/>
</dbReference>
<dbReference type="EC" id="1.17.7.4" evidence="5"/>
<feature type="active site" description="Proton donor" evidence="5">
    <location>
        <position position="122"/>
    </location>
</feature>
<dbReference type="GO" id="GO:0051745">
    <property type="term" value="F:4-hydroxy-3-methylbut-2-enyl diphosphate reductase activity"/>
    <property type="evidence" value="ECO:0007669"/>
    <property type="project" value="UniProtKB-UniRule"/>
</dbReference>
<comment type="function">
    <text evidence="5">Catalyzes the conversion of 1-hydroxy-2-methyl-2-(E)-butenyl 4-diphosphate (HMBPP) into a mixture of isopentenyl diphosphate (IPP) and dimethylallyl diphosphate (DMAPP). Acts in the terminal step of the DOXP/MEP pathway for isoprenoid precursor biosynthesis.</text>
</comment>
<evidence type="ECO:0000256" key="5">
    <source>
        <dbReference type="HAMAP-Rule" id="MF_00191"/>
    </source>
</evidence>
<dbReference type="EMBL" id="LEKT01000011">
    <property type="protein sequence ID" value="KMO87028.1"/>
    <property type="molecule type" value="Genomic_DNA"/>
</dbReference>
<keyword evidence="3 5" id="KW-0408">Iron</keyword>
<feature type="binding site" evidence="5">
    <location>
        <position position="70"/>
    </location>
    <ligand>
        <name>isopentenyl diphosphate</name>
        <dbReference type="ChEBI" id="CHEBI:128769"/>
    </ligand>
</feature>
<feature type="region of interest" description="Disordered" evidence="7">
    <location>
        <begin position="638"/>
        <end position="662"/>
    </location>
</feature>
<dbReference type="PRINTS" id="PR00681">
    <property type="entry name" value="RIBOSOMALS1"/>
</dbReference>
<dbReference type="FunFam" id="2.40.50.140:FF:000051">
    <property type="entry name" value="RNA-binding transcriptional accessory protein"/>
    <property type="match status" value="1"/>
</dbReference>
<dbReference type="InParanoid" id="A0A0J6WXT9"/>
<dbReference type="FunCoup" id="A0A0J6WXT9">
    <property type="interactions" value="512"/>
</dbReference>
<feature type="coiled-coil region" evidence="6">
    <location>
        <begin position="440"/>
        <end position="472"/>
    </location>
</feature>
<keyword evidence="10" id="KW-1185">Reference proteome</keyword>
<feature type="binding site" evidence="5">
    <location>
        <position position="216"/>
    </location>
    <ligand>
        <name>(2E)-4-hydroxy-3-methylbut-2-enyl diphosphate</name>
        <dbReference type="ChEBI" id="CHEBI:128753"/>
    </ligand>
</feature>
<dbReference type="InterPro" id="IPR003451">
    <property type="entry name" value="LytB/IspH"/>
</dbReference>
<feature type="binding site" evidence="5">
    <location>
        <position position="158"/>
    </location>
    <ligand>
        <name>(2E)-4-hydroxy-3-methylbut-2-enyl diphosphate</name>
        <dbReference type="ChEBI" id="CHEBI:128753"/>
    </ligand>
</feature>
<protein>
    <recommendedName>
        <fullName evidence="5">4-hydroxy-3-methylbut-2-enyl diphosphate reductase</fullName>
        <shortName evidence="5">HMBPP reductase</shortName>
        <ecNumber evidence="5">1.17.7.4</ecNumber>
    </recommendedName>
</protein>
<feature type="binding site" evidence="5">
    <location>
        <position position="216"/>
    </location>
    <ligand>
        <name>isopentenyl diphosphate</name>
        <dbReference type="ChEBI" id="CHEBI:128769"/>
    </ligand>
</feature>
<dbReference type="STRING" id="39029.BSR42_04515"/>
<comment type="catalytic activity">
    <reaction evidence="5">
        <text>dimethylallyl diphosphate + 2 oxidized [2Fe-2S]-[ferredoxin] + H2O = (2E)-4-hydroxy-3-methylbut-2-enyl diphosphate + 2 reduced [2Fe-2S]-[ferredoxin] + 2 H(+)</text>
        <dbReference type="Rhea" id="RHEA:24825"/>
        <dbReference type="Rhea" id="RHEA-COMP:10000"/>
        <dbReference type="Rhea" id="RHEA-COMP:10001"/>
        <dbReference type="ChEBI" id="CHEBI:15377"/>
        <dbReference type="ChEBI" id="CHEBI:15378"/>
        <dbReference type="ChEBI" id="CHEBI:33737"/>
        <dbReference type="ChEBI" id="CHEBI:33738"/>
        <dbReference type="ChEBI" id="CHEBI:57623"/>
        <dbReference type="ChEBI" id="CHEBI:128753"/>
        <dbReference type="EC" id="1.17.7.4"/>
    </reaction>
</comment>
<dbReference type="PANTHER" id="PTHR30426:SF0">
    <property type="entry name" value="4-HYDROXY-3-METHYLBUT-2-ENYL DIPHOSPHATE REDUCTASE"/>
    <property type="match status" value="1"/>
</dbReference>
<name>A0A0J6WXT9_9FIRM</name>
<comment type="similarity">
    <text evidence="5">Belongs to the IspH family.</text>
</comment>
<feature type="binding site" evidence="5">
    <location>
        <position position="214"/>
    </location>
    <ligand>
        <name>(2E)-4-hydroxy-3-methylbut-2-enyl diphosphate</name>
        <dbReference type="ChEBI" id="CHEBI:128753"/>
    </ligand>
</feature>
<dbReference type="UniPathway" id="UPA00059">
    <property type="reaction ID" value="UER00105"/>
</dbReference>
<dbReference type="Pfam" id="PF02401">
    <property type="entry name" value="LYTB"/>
    <property type="match status" value="1"/>
</dbReference>
<keyword evidence="5" id="KW-0560">Oxidoreductase</keyword>
<dbReference type="GO" id="GO:0005737">
    <property type="term" value="C:cytoplasm"/>
    <property type="evidence" value="ECO:0007669"/>
    <property type="project" value="UniProtKB-ARBA"/>
</dbReference>
<feature type="binding site" evidence="5">
    <location>
        <position position="216"/>
    </location>
    <ligand>
        <name>dimethylallyl diphosphate</name>
        <dbReference type="ChEBI" id="CHEBI:57623"/>
    </ligand>
</feature>
<keyword evidence="6" id="KW-0175">Coiled coil</keyword>
<dbReference type="Gene3D" id="3.40.1010.20">
    <property type="entry name" value="4-hydroxy-3-methylbut-2-enyl diphosphate reductase, catalytic domain"/>
    <property type="match status" value="2"/>
</dbReference>
<dbReference type="SMART" id="SM00316">
    <property type="entry name" value="S1"/>
    <property type="match status" value="4"/>
</dbReference>
<feature type="binding site" evidence="5">
    <location>
        <position position="37"/>
    </location>
    <ligand>
        <name>(2E)-4-hydroxy-3-methylbut-2-enyl diphosphate</name>
        <dbReference type="ChEBI" id="CHEBI:128753"/>
    </ligand>
</feature>
<dbReference type="InterPro" id="IPR035104">
    <property type="entry name" value="Ribosomal_protein_S1-like"/>
</dbReference>
<feature type="compositionally biased region" description="Acidic residues" evidence="7">
    <location>
        <begin position="646"/>
        <end position="662"/>
    </location>
</feature>
<comment type="cofactor">
    <cofactor evidence="5">
        <name>[4Fe-4S] cluster</name>
        <dbReference type="ChEBI" id="CHEBI:49883"/>
    </cofactor>
    <text evidence="5">Binds 1 [4Fe-4S] cluster per subunit.</text>
</comment>
<feature type="binding site" evidence="5">
    <location>
        <position position="258"/>
    </location>
    <ligand>
        <name>isopentenyl diphosphate</name>
        <dbReference type="ChEBI" id="CHEBI:128769"/>
    </ligand>
</feature>
<evidence type="ECO:0000313" key="10">
    <source>
        <dbReference type="Proteomes" id="UP000036503"/>
    </source>
</evidence>
<feature type="binding site" evidence="5">
    <location>
        <position position="70"/>
    </location>
    <ligand>
        <name>dimethylallyl diphosphate</name>
        <dbReference type="ChEBI" id="CHEBI:57623"/>
    </ligand>
</feature>
<comment type="caution">
    <text evidence="9">The sequence shown here is derived from an EMBL/GenBank/DDBJ whole genome shotgun (WGS) entry which is preliminary data.</text>
</comment>
<feature type="binding site" evidence="5">
    <location>
        <position position="258"/>
    </location>
    <ligand>
        <name>dimethylallyl diphosphate</name>
        <dbReference type="ChEBI" id="CHEBI:57623"/>
    </ligand>
</feature>
<evidence type="ECO:0000256" key="7">
    <source>
        <dbReference type="SAM" id="MobiDB-lite"/>
    </source>
</evidence>
<comment type="pathway">
    <text evidence="5">Isoprenoid biosynthesis; isopentenyl diphosphate biosynthesis via DXP pathway; isopentenyl diphosphate from 1-deoxy-D-xylulose 5-phosphate: step 6/6.</text>
</comment>
<dbReference type="GO" id="GO:0019288">
    <property type="term" value="P:isopentenyl diphosphate biosynthetic process, methylerythritol 4-phosphate pathway"/>
    <property type="evidence" value="ECO:0007669"/>
    <property type="project" value="UniProtKB-UniRule"/>
</dbReference>
<dbReference type="Pfam" id="PF00575">
    <property type="entry name" value="S1"/>
    <property type="match status" value="4"/>
</dbReference>
<feature type="binding site" evidence="5">
    <location>
        <position position="258"/>
    </location>
    <ligand>
        <name>(2E)-4-hydroxy-3-methylbut-2-enyl diphosphate</name>
        <dbReference type="ChEBI" id="CHEBI:128753"/>
    </ligand>
</feature>
<feature type="binding site" evidence="5">
    <location>
        <position position="12"/>
    </location>
    <ligand>
        <name>[4Fe-4S] cluster</name>
        <dbReference type="ChEBI" id="CHEBI:49883"/>
    </ligand>
</feature>
<dbReference type="CDD" id="cd13944">
    <property type="entry name" value="lytB_ispH"/>
    <property type="match status" value="1"/>
</dbReference>
<feature type="binding site" evidence="5">
    <location>
        <position position="186"/>
    </location>
    <ligand>
        <name>[4Fe-4S] cluster</name>
        <dbReference type="ChEBI" id="CHEBI:49883"/>
    </ligand>
</feature>
<dbReference type="Proteomes" id="UP000036503">
    <property type="component" value="Unassembled WGS sequence"/>
</dbReference>
<feature type="binding site" evidence="5">
    <location>
        <position position="70"/>
    </location>
    <ligand>
        <name>(2E)-4-hydroxy-3-methylbut-2-enyl diphosphate</name>
        <dbReference type="ChEBI" id="CHEBI:128753"/>
    </ligand>
</feature>
<dbReference type="OrthoDB" id="9804077at2"/>
<feature type="domain" description="S1 motif" evidence="8">
    <location>
        <begin position="473"/>
        <end position="541"/>
    </location>
</feature>
<reference evidence="9 10" key="1">
    <citation type="submission" date="2015-06" db="EMBL/GenBank/DDBJ databases">
        <title>Draft genome sequence of beer spoilage bacterium Megasphaera cerevisiae type strain 20462.</title>
        <authorList>
            <person name="Kutumbaka K."/>
            <person name="Pasmowitz J."/>
            <person name="Mategko J."/>
            <person name="Reyes D."/>
            <person name="Friedrich A."/>
            <person name="Han S."/>
            <person name="Martens-Habbena W."/>
            <person name="Neal-McKinney J."/>
            <person name="Janagama H.K."/>
            <person name="Nadala C."/>
            <person name="Samadpour M."/>
        </authorList>
    </citation>
    <scope>NUCLEOTIDE SEQUENCE [LARGE SCALE GENOMIC DNA]</scope>
    <source>
        <strain evidence="9 10">DSM 20462</strain>
    </source>
</reference>
<feature type="binding site" evidence="5">
    <location>
        <position position="37"/>
    </location>
    <ligand>
        <name>isopentenyl diphosphate</name>
        <dbReference type="ChEBI" id="CHEBI:128769"/>
    </ligand>
</feature>
<dbReference type="NCBIfam" id="NF000907">
    <property type="entry name" value="PRK00087.1"/>
    <property type="match status" value="1"/>
</dbReference>
<evidence type="ECO:0000256" key="1">
    <source>
        <dbReference type="ARBA" id="ARBA00022485"/>
    </source>
</evidence>
<accession>A0A0J6WXT9</accession>
<feature type="domain" description="S1 motif" evidence="8">
    <location>
        <begin position="558"/>
        <end position="627"/>
    </location>
</feature>
<keyword evidence="1 5" id="KW-0004">4Fe-4S</keyword>
<proteinExistence type="inferred from homology"/>
<dbReference type="GO" id="GO:0046872">
    <property type="term" value="F:metal ion binding"/>
    <property type="evidence" value="ECO:0007669"/>
    <property type="project" value="UniProtKB-KW"/>
</dbReference>
<comment type="caution">
    <text evidence="5">Lacks conserved residue(s) required for the propagation of feature annotation.</text>
</comment>
<comment type="catalytic activity">
    <reaction evidence="5">
        <text>isopentenyl diphosphate + 2 oxidized [2Fe-2S]-[ferredoxin] + H2O = (2E)-4-hydroxy-3-methylbut-2-enyl diphosphate + 2 reduced [2Fe-2S]-[ferredoxin] + 2 H(+)</text>
        <dbReference type="Rhea" id="RHEA:24488"/>
        <dbReference type="Rhea" id="RHEA-COMP:10000"/>
        <dbReference type="Rhea" id="RHEA-COMP:10001"/>
        <dbReference type="ChEBI" id="CHEBI:15377"/>
        <dbReference type="ChEBI" id="CHEBI:15378"/>
        <dbReference type="ChEBI" id="CHEBI:33737"/>
        <dbReference type="ChEBI" id="CHEBI:33738"/>
        <dbReference type="ChEBI" id="CHEBI:128753"/>
        <dbReference type="ChEBI" id="CHEBI:128769"/>
        <dbReference type="EC" id="1.17.7.4"/>
    </reaction>
</comment>
<evidence type="ECO:0000256" key="2">
    <source>
        <dbReference type="ARBA" id="ARBA00022723"/>
    </source>
</evidence>
<dbReference type="Gene3D" id="2.40.50.140">
    <property type="entry name" value="Nucleic acid-binding proteins"/>
    <property type="match status" value="4"/>
</dbReference>
<dbReference type="CDD" id="cd05687">
    <property type="entry name" value="S1_RPS1_repeat_ec1_hs1"/>
    <property type="match status" value="1"/>
</dbReference>
<feature type="binding site" evidence="5">
    <location>
        <position position="214"/>
    </location>
    <ligand>
        <name>isopentenyl diphosphate</name>
        <dbReference type="ChEBI" id="CHEBI:128769"/>
    </ligand>
</feature>
<dbReference type="CDD" id="cd05688">
    <property type="entry name" value="S1_RPS1_repeat_ec3"/>
    <property type="match status" value="1"/>
</dbReference>
<feature type="binding site" evidence="5">
    <location>
        <position position="92"/>
    </location>
    <ligand>
        <name>[4Fe-4S] cluster</name>
        <dbReference type="ChEBI" id="CHEBI:49883"/>
    </ligand>
</feature>
<evidence type="ECO:0000256" key="6">
    <source>
        <dbReference type="SAM" id="Coils"/>
    </source>
</evidence>
<dbReference type="InterPro" id="IPR012340">
    <property type="entry name" value="NA-bd_OB-fold"/>
</dbReference>
<keyword evidence="5" id="KW-0414">Isoprene biosynthesis</keyword>
<dbReference type="GO" id="GO:0016114">
    <property type="term" value="P:terpenoid biosynthetic process"/>
    <property type="evidence" value="ECO:0007669"/>
    <property type="project" value="UniProtKB-UniRule"/>
</dbReference>